<keyword evidence="4 6" id="KW-0732">Signal</keyword>
<comment type="subcellular location">
    <subcellularLocation>
        <location evidence="1">Cell membrane</location>
        <topology evidence="1">Lipid-anchor</topology>
    </subcellularLocation>
</comment>
<reference evidence="9" key="1">
    <citation type="journal article" date="2019" name="Int. J. Syst. Evol. Microbiol.">
        <title>The Global Catalogue of Microorganisms (GCM) 10K type strain sequencing project: providing services to taxonomists for standard genome sequencing and annotation.</title>
        <authorList>
            <consortium name="The Broad Institute Genomics Platform"/>
            <consortium name="The Broad Institute Genome Sequencing Center for Infectious Disease"/>
            <person name="Wu L."/>
            <person name="Ma J."/>
        </authorList>
    </citation>
    <scope>NUCLEOTIDE SEQUENCE [LARGE SCALE GENOMIC DNA]</scope>
    <source>
        <strain evidence="9">JCM 30234</strain>
    </source>
</reference>
<evidence type="ECO:0000313" key="9">
    <source>
        <dbReference type="Proteomes" id="UP001596620"/>
    </source>
</evidence>
<feature type="domain" description="Solute-binding protein family 5" evidence="7">
    <location>
        <begin position="90"/>
        <end position="474"/>
    </location>
</feature>
<feature type="compositionally biased region" description="Acidic residues" evidence="5">
    <location>
        <begin position="26"/>
        <end position="45"/>
    </location>
</feature>
<evidence type="ECO:0000256" key="3">
    <source>
        <dbReference type="ARBA" id="ARBA00022448"/>
    </source>
</evidence>
<feature type="chain" id="PRO_5046361108" evidence="6">
    <location>
        <begin position="21"/>
        <end position="558"/>
    </location>
</feature>
<evidence type="ECO:0000256" key="2">
    <source>
        <dbReference type="ARBA" id="ARBA00005695"/>
    </source>
</evidence>
<accession>A0ABW2UXF4</accession>
<protein>
    <submittedName>
        <fullName evidence="8">Peptide ABC transporter substrate-binding protein</fullName>
    </submittedName>
</protein>
<evidence type="ECO:0000256" key="4">
    <source>
        <dbReference type="ARBA" id="ARBA00022729"/>
    </source>
</evidence>
<evidence type="ECO:0000256" key="5">
    <source>
        <dbReference type="SAM" id="MobiDB-lite"/>
    </source>
</evidence>
<dbReference type="PANTHER" id="PTHR30290:SF10">
    <property type="entry name" value="PERIPLASMIC OLIGOPEPTIDE-BINDING PROTEIN-RELATED"/>
    <property type="match status" value="1"/>
</dbReference>
<feature type="region of interest" description="Disordered" evidence="5">
    <location>
        <begin position="26"/>
        <end position="49"/>
    </location>
</feature>
<dbReference type="Pfam" id="PF00496">
    <property type="entry name" value="SBP_bac_5"/>
    <property type="match status" value="1"/>
</dbReference>
<name>A0ABW2UXF4_9BACI</name>
<keyword evidence="9" id="KW-1185">Reference proteome</keyword>
<dbReference type="PROSITE" id="PS01040">
    <property type="entry name" value="SBP_BACTERIAL_5"/>
    <property type="match status" value="1"/>
</dbReference>
<proteinExistence type="inferred from homology"/>
<dbReference type="InterPro" id="IPR000914">
    <property type="entry name" value="SBP_5_dom"/>
</dbReference>
<evidence type="ECO:0000256" key="1">
    <source>
        <dbReference type="ARBA" id="ARBA00004193"/>
    </source>
</evidence>
<evidence type="ECO:0000256" key="6">
    <source>
        <dbReference type="SAM" id="SignalP"/>
    </source>
</evidence>
<dbReference type="RefSeq" id="WP_382360491.1">
    <property type="nucleotide sequence ID" value="NZ_JBHTGR010000056.1"/>
</dbReference>
<dbReference type="Gene3D" id="3.90.76.10">
    <property type="entry name" value="Dipeptide-binding Protein, Domain 1"/>
    <property type="match status" value="1"/>
</dbReference>
<dbReference type="PANTHER" id="PTHR30290">
    <property type="entry name" value="PERIPLASMIC BINDING COMPONENT OF ABC TRANSPORTER"/>
    <property type="match status" value="1"/>
</dbReference>
<dbReference type="Gene3D" id="3.40.190.10">
    <property type="entry name" value="Periplasmic binding protein-like II"/>
    <property type="match status" value="1"/>
</dbReference>
<comment type="similarity">
    <text evidence="2">Belongs to the bacterial solute-binding protein 5 family.</text>
</comment>
<dbReference type="CDD" id="cd08504">
    <property type="entry name" value="PBP2_OppA"/>
    <property type="match status" value="1"/>
</dbReference>
<evidence type="ECO:0000259" key="7">
    <source>
        <dbReference type="Pfam" id="PF00496"/>
    </source>
</evidence>
<evidence type="ECO:0000313" key="8">
    <source>
        <dbReference type="EMBL" id="MFC7747915.1"/>
    </source>
</evidence>
<gene>
    <name evidence="8" type="ORF">ACFQU8_12020</name>
</gene>
<keyword evidence="3" id="KW-0813">Transport</keyword>
<comment type="caution">
    <text evidence="8">The sequence shown here is derived from an EMBL/GenBank/DDBJ whole genome shotgun (WGS) entry which is preliminary data.</text>
</comment>
<dbReference type="SUPFAM" id="SSF53850">
    <property type="entry name" value="Periplasmic binding protein-like II"/>
    <property type="match status" value="1"/>
</dbReference>
<dbReference type="EMBL" id="JBHTGR010000056">
    <property type="protein sequence ID" value="MFC7747915.1"/>
    <property type="molecule type" value="Genomic_DNA"/>
</dbReference>
<dbReference type="InterPro" id="IPR039424">
    <property type="entry name" value="SBP_5"/>
</dbReference>
<dbReference type="PIRSF" id="PIRSF002741">
    <property type="entry name" value="MppA"/>
    <property type="match status" value="1"/>
</dbReference>
<dbReference type="Gene3D" id="3.10.105.10">
    <property type="entry name" value="Dipeptide-binding Protein, Domain 3"/>
    <property type="match status" value="1"/>
</dbReference>
<feature type="signal peptide" evidence="6">
    <location>
        <begin position="1"/>
        <end position="20"/>
    </location>
</feature>
<organism evidence="8 9">
    <name type="scientific">Lentibacillus kimchii</name>
    <dbReference type="NCBI Taxonomy" id="1542911"/>
    <lineage>
        <taxon>Bacteria</taxon>
        <taxon>Bacillati</taxon>
        <taxon>Bacillota</taxon>
        <taxon>Bacilli</taxon>
        <taxon>Bacillales</taxon>
        <taxon>Bacillaceae</taxon>
        <taxon>Lentibacillus</taxon>
    </lineage>
</organism>
<dbReference type="Proteomes" id="UP001596620">
    <property type="component" value="Unassembled WGS sequence"/>
</dbReference>
<dbReference type="InterPro" id="IPR030678">
    <property type="entry name" value="Peptide/Ni-bd"/>
</dbReference>
<dbReference type="InterPro" id="IPR023765">
    <property type="entry name" value="SBP_5_CS"/>
</dbReference>
<dbReference type="PROSITE" id="PS51257">
    <property type="entry name" value="PROKAR_LIPOPROTEIN"/>
    <property type="match status" value="1"/>
</dbReference>
<sequence length="558" mass="62664">MTFKKAWLMALALFLGIFLAACSGGDDSESSDGDSGDEAEAESGGEDVLHLTKSDSIPEMDPNMTTDEYGIQFTGATMEGLYRMKDGEAAPGIATDHEVSDDGLTWTFNLREDAKWSNGDPVTAGDFVYSWRRAVDPETGSEYGPYMMGDVVKNATAVNEGEADLEELGVEAPDDYTLKVTLEHPVPYFESLAAFPTYFPLNKDFVEKQGDDFATSSDTLLFNGPFTLEKWESTSDSWELHKNKDYWDADTVEMDKLTYKVVKDPQTSVDLYESGKIDRASLSSDLVDKYKTHDDYETVPESTLSYLKMNQTQSEALANKKMRRAISMAINKEDLVNQILNNGSVVSTGYVPKGLANTPDGEDFREANGDLVTYNPEKAKKLWKEGLEEIGKDSVELELLGGDTETAKTSDEYMINQLSEHLPGLEVTLKSVPFEQRLDLDKKMDYQLQTFLWGADYLDPYTFLNLWLTDGENNHMGFSNDKYDKLLNETTDELAQDPEARYDNFKEAEKILADEGAVAPLYQRTKAKLIRPKIQDVYVNLFGPKFEYKWASLDESKE</sequence>